<keyword evidence="5 8" id="KW-0812">Transmembrane</keyword>
<evidence type="ECO:0000256" key="5">
    <source>
        <dbReference type="ARBA" id="ARBA00022692"/>
    </source>
</evidence>
<comment type="caution">
    <text evidence="10">The sequence shown here is derived from an EMBL/GenBank/DDBJ whole genome shotgun (WGS) entry which is preliminary data.</text>
</comment>
<protein>
    <submittedName>
        <fullName evidence="10">Drug resistance MFS transporter, drug:H+ antiporter-2 family</fullName>
    </submittedName>
</protein>
<evidence type="ECO:0000313" key="10">
    <source>
        <dbReference type="EMBL" id="EHI64947.1"/>
    </source>
</evidence>
<evidence type="ECO:0000313" key="11">
    <source>
        <dbReference type="Proteomes" id="UP000003217"/>
    </source>
</evidence>
<feature type="transmembrane region" description="Helical" evidence="8">
    <location>
        <begin position="15"/>
        <end position="33"/>
    </location>
</feature>
<feature type="transmembrane region" description="Helical" evidence="8">
    <location>
        <begin position="305"/>
        <end position="326"/>
    </location>
</feature>
<sequence>MKNALQLSKKERNRAVLVMMVGSFIAIINQTLLATALPEIMVSFHLTLHSAQWITTIFMLVNGIMIPISAYLTTRYTTKGLYFTAITLFMIGSLFCIMTPFFSVLLLGRVIQAIGAGILIPLIQVVLLVAFPIEERGKAMGAFGLVTGFSPAIGPTLSGWILSHFRWPAIFILVLIAMIINLGFSLFTLKNMSETHEMHLDLISVFLSTLAFGGFLYGFSRASYAGFSDVTLWFVLVVSTLALGAYIVRQRQLEEPMLNFDVLKERTFLQSCLIIMIMFVIFNASMTLLPFFIQKVSGMTAFQSGLLLLPGGLMMGILAPVTGNLFEKVGGRSFALIGMALIAFSALVLSFFNARTNGWLISLVFMLLMAGNAFILTPLTTEGMNALPNKLIPHGSAMNSTMRQLFAAIGTAILTSLIGTKTNVTLGFQFVYHFITIFALIGLFLAYKLKKR</sequence>
<accession>G5K9L2</accession>
<evidence type="ECO:0000256" key="4">
    <source>
        <dbReference type="ARBA" id="ARBA00022475"/>
    </source>
</evidence>
<feature type="transmembrane region" description="Helical" evidence="8">
    <location>
        <begin position="200"/>
        <end position="219"/>
    </location>
</feature>
<dbReference type="Pfam" id="PF07690">
    <property type="entry name" value="MFS_1"/>
    <property type="match status" value="1"/>
</dbReference>
<dbReference type="EMBL" id="AEUY02000005">
    <property type="protein sequence ID" value="EHI64947.1"/>
    <property type="molecule type" value="Genomic_DNA"/>
</dbReference>
<feature type="domain" description="Major facilitator superfamily (MFS) profile" evidence="9">
    <location>
        <begin position="15"/>
        <end position="452"/>
    </location>
</feature>
<evidence type="ECO:0000256" key="2">
    <source>
        <dbReference type="ARBA" id="ARBA00008537"/>
    </source>
</evidence>
<feature type="transmembrane region" description="Helical" evidence="8">
    <location>
        <begin position="110"/>
        <end position="131"/>
    </location>
</feature>
<dbReference type="Proteomes" id="UP000003217">
    <property type="component" value="Unassembled WGS sequence"/>
</dbReference>
<evidence type="ECO:0000259" key="9">
    <source>
        <dbReference type="PROSITE" id="PS50850"/>
    </source>
</evidence>
<dbReference type="OrthoDB" id="9816041at2"/>
<gene>
    <name evidence="10" type="ORF">STRPS_0756</name>
</gene>
<proteinExistence type="inferred from homology"/>
<keyword evidence="3" id="KW-0813">Transport</keyword>
<feature type="transmembrane region" description="Helical" evidence="8">
    <location>
        <begin position="143"/>
        <end position="163"/>
    </location>
</feature>
<feature type="transmembrane region" description="Helical" evidence="8">
    <location>
        <begin position="430"/>
        <end position="447"/>
    </location>
</feature>
<dbReference type="PANTHER" id="PTHR42718:SF9">
    <property type="entry name" value="MAJOR FACILITATOR SUPERFAMILY MULTIDRUG TRANSPORTER MFSC"/>
    <property type="match status" value="1"/>
</dbReference>
<feature type="transmembrane region" description="Helical" evidence="8">
    <location>
        <begin position="400"/>
        <end position="418"/>
    </location>
</feature>
<dbReference type="Gene3D" id="1.20.1720.10">
    <property type="entry name" value="Multidrug resistance protein D"/>
    <property type="match status" value="1"/>
</dbReference>
<dbReference type="PROSITE" id="PS50850">
    <property type="entry name" value="MFS"/>
    <property type="match status" value="1"/>
</dbReference>
<dbReference type="NCBIfam" id="TIGR00711">
    <property type="entry name" value="efflux_EmrB"/>
    <property type="match status" value="1"/>
</dbReference>
<evidence type="ECO:0000256" key="1">
    <source>
        <dbReference type="ARBA" id="ARBA00004651"/>
    </source>
</evidence>
<comment type="subcellular location">
    <subcellularLocation>
        <location evidence="1">Cell membrane</location>
        <topology evidence="1">Multi-pass membrane protein</topology>
    </subcellularLocation>
</comment>
<feature type="transmembrane region" description="Helical" evidence="8">
    <location>
        <begin position="80"/>
        <end position="104"/>
    </location>
</feature>
<keyword evidence="11" id="KW-1185">Reference proteome</keyword>
<dbReference type="RefSeq" id="WP_007895596.1">
    <property type="nucleotide sequence ID" value="NZ_AEUY02000005.1"/>
</dbReference>
<keyword evidence="4" id="KW-1003">Cell membrane</keyword>
<dbReference type="InterPro" id="IPR011701">
    <property type="entry name" value="MFS"/>
</dbReference>
<keyword evidence="7 8" id="KW-0472">Membrane</keyword>
<dbReference type="PRINTS" id="PR01036">
    <property type="entry name" value="TCRTETB"/>
</dbReference>
<dbReference type="GO" id="GO:0022857">
    <property type="term" value="F:transmembrane transporter activity"/>
    <property type="evidence" value="ECO:0007669"/>
    <property type="project" value="InterPro"/>
</dbReference>
<dbReference type="PANTHER" id="PTHR42718">
    <property type="entry name" value="MAJOR FACILITATOR SUPERFAMILY MULTIDRUG TRANSPORTER MFSC"/>
    <property type="match status" value="1"/>
</dbReference>
<organism evidence="10 11">
    <name type="scientific">Streptococcus pseudoporcinus LQ 940-04</name>
    <dbReference type="NCBI Taxonomy" id="875093"/>
    <lineage>
        <taxon>Bacteria</taxon>
        <taxon>Bacillati</taxon>
        <taxon>Bacillota</taxon>
        <taxon>Bacilli</taxon>
        <taxon>Lactobacillales</taxon>
        <taxon>Streptococcaceae</taxon>
        <taxon>Streptococcus</taxon>
    </lineage>
</organism>
<dbReference type="GO" id="GO:0005886">
    <property type="term" value="C:plasma membrane"/>
    <property type="evidence" value="ECO:0007669"/>
    <property type="project" value="UniProtKB-SubCell"/>
</dbReference>
<dbReference type="InterPro" id="IPR020846">
    <property type="entry name" value="MFS_dom"/>
</dbReference>
<name>G5K9L2_9STRE</name>
<dbReference type="Gene3D" id="1.20.1250.20">
    <property type="entry name" value="MFS general substrate transporter like domains"/>
    <property type="match status" value="1"/>
</dbReference>
<feature type="transmembrane region" description="Helical" evidence="8">
    <location>
        <begin position="169"/>
        <end position="188"/>
    </location>
</feature>
<evidence type="ECO:0000256" key="6">
    <source>
        <dbReference type="ARBA" id="ARBA00022989"/>
    </source>
</evidence>
<evidence type="ECO:0000256" key="8">
    <source>
        <dbReference type="SAM" id="Phobius"/>
    </source>
</evidence>
<comment type="similarity">
    <text evidence="2">Belongs to the major facilitator superfamily. EmrB family.</text>
</comment>
<evidence type="ECO:0000256" key="7">
    <source>
        <dbReference type="ARBA" id="ARBA00023136"/>
    </source>
</evidence>
<dbReference type="AlphaFoldDB" id="G5K9L2"/>
<dbReference type="GeneID" id="58555309"/>
<reference evidence="10 11" key="1">
    <citation type="journal article" date="2014" name="Int. J. Syst. Evol. Microbiol.">
        <title>Phylogenomics and the dynamic genome evolution of the genus Streptococcus.</title>
        <authorList>
            <consortium name="The Broad Institute Genome Sequencing Platform"/>
            <person name="Richards V.P."/>
            <person name="Palmer S.R."/>
            <person name="Pavinski Bitar P.D."/>
            <person name="Qin X."/>
            <person name="Weinstock G.M."/>
            <person name="Highlander S.K."/>
            <person name="Town C.D."/>
            <person name="Burne R.A."/>
            <person name="Stanhope M.J."/>
        </authorList>
    </citation>
    <scope>NUCLEOTIDE SEQUENCE [LARGE SCALE GENOMIC DNA]</scope>
    <source>
        <strain evidence="10 11">LQ 940-04</strain>
    </source>
</reference>
<dbReference type="SUPFAM" id="SSF103473">
    <property type="entry name" value="MFS general substrate transporter"/>
    <property type="match status" value="1"/>
</dbReference>
<dbReference type="STRING" id="361101.GCA_900102825_00244"/>
<feature type="transmembrane region" description="Helical" evidence="8">
    <location>
        <begin position="231"/>
        <end position="248"/>
    </location>
</feature>
<keyword evidence="6 8" id="KW-1133">Transmembrane helix</keyword>
<feature type="transmembrane region" description="Helical" evidence="8">
    <location>
        <begin position="268"/>
        <end position="293"/>
    </location>
</feature>
<feature type="transmembrane region" description="Helical" evidence="8">
    <location>
        <begin position="53"/>
        <end position="73"/>
    </location>
</feature>
<dbReference type="InterPro" id="IPR036259">
    <property type="entry name" value="MFS_trans_sf"/>
</dbReference>
<evidence type="ECO:0000256" key="3">
    <source>
        <dbReference type="ARBA" id="ARBA00022448"/>
    </source>
</evidence>
<dbReference type="InterPro" id="IPR004638">
    <property type="entry name" value="EmrB-like"/>
</dbReference>
<feature type="transmembrane region" description="Helical" evidence="8">
    <location>
        <begin position="358"/>
        <end position="379"/>
    </location>
</feature>
<feature type="transmembrane region" description="Helical" evidence="8">
    <location>
        <begin position="333"/>
        <end position="352"/>
    </location>
</feature>